<proteinExistence type="predicted"/>
<dbReference type="RefSeq" id="WP_209706790.1">
    <property type="nucleotide sequence ID" value="NZ_JAGIOO010000001.1"/>
</dbReference>
<dbReference type="EMBL" id="JAGIOO010000001">
    <property type="protein sequence ID" value="MBP2473449.1"/>
    <property type="molecule type" value="Genomic_DNA"/>
</dbReference>
<name>A0ABS5AA32_9PSEU</name>
<comment type="caution">
    <text evidence="1">The sequence shown here is derived from an EMBL/GenBank/DDBJ whole genome shotgun (WGS) entry which is preliminary data.</text>
</comment>
<gene>
    <name evidence="1" type="ORF">JOF53_002321</name>
</gene>
<sequence>MSDVHEAARTAVVGLAQREWREPVRVFRLDGPDLRYRVPGRRRTGEPRARRPRGEGIALVVGVVLELPAAVAEGMLNLLGRLVAWPFRDVVRGGEGSGAVQFADAFRRGANWLVWSPSRVALVQLRADGTQHLGWAAEGAARPELRLPRRLRWADGSWVRLAQWQSDRRRYRREAGGPG</sequence>
<accession>A0ABS5AA32</accession>
<dbReference type="Proteomes" id="UP001519363">
    <property type="component" value="Unassembled WGS sequence"/>
</dbReference>
<protein>
    <submittedName>
        <fullName evidence="1">Uncharacterized protein</fullName>
    </submittedName>
</protein>
<reference evidence="1 2" key="1">
    <citation type="submission" date="2021-03" db="EMBL/GenBank/DDBJ databases">
        <title>Sequencing the genomes of 1000 actinobacteria strains.</title>
        <authorList>
            <person name="Klenk H.-P."/>
        </authorList>
    </citation>
    <scope>NUCLEOTIDE SEQUENCE [LARGE SCALE GENOMIC DNA]</scope>
    <source>
        <strain evidence="1 2">DSM 44580</strain>
    </source>
</reference>
<keyword evidence="2" id="KW-1185">Reference proteome</keyword>
<evidence type="ECO:0000313" key="2">
    <source>
        <dbReference type="Proteomes" id="UP001519363"/>
    </source>
</evidence>
<organism evidence="1 2">
    <name type="scientific">Crossiella equi</name>
    <dbReference type="NCBI Taxonomy" id="130796"/>
    <lineage>
        <taxon>Bacteria</taxon>
        <taxon>Bacillati</taxon>
        <taxon>Actinomycetota</taxon>
        <taxon>Actinomycetes</taxon>
        <taxon>Pseudonocardiales</taxon>
        <taxon>Pseudonocardiaceae</taxon>
        <taxon>Crossiella</taxon>
    </lineage>
</organism>
<evidence type="ECO:0000313" key="1">
    <source>
        <dbReference type="EMBL" id="MBP2473449.1"/>
    </source>
</evidence>